<evidence type="ECO:0000259" key="2">
    <source>
        <dbReference type="Pfam" id="PF09348"/>
    </source>
</evidence>
<organism evidence="3 4">
    <name type="scientific">Skeletonema marinoi</name>
    <dbReference type="NCBI Taxonomy" id="267567"/>
    <lineage>
        <taxon>Eukaryota</taxon>
        <taxon>Sar</taxon>
        <taxon>Stramenopiles</taxon>
        <taxon>Ochrophyta</taxon>
        <taxon>Bacillariophyta</taxon>
        <taxon>Coscinodiscophyceae</taxon>
        <taxon>Thalassiosirophycidae</taxon>
        <taxon>Thalassiosirales</taxon>
        <taxon>Skeletonemataceae</taxon>
        <taxon>Skeletonema</taxon>
        <taxon>Skeletonema marinoi-dohrnii complex</taxon>
    </lineage>
</organism>
<dbReference type="InterPro" id="IPR018960">
    <property type="entry name" value="DUF1990"/>
</dbReference>
<dbReference type="Proteomes" id="UP001224775">
    <property type="component" value="Unassembled WGS sequence"/>
</dbReference>
<sequence length="288" mass="32498">MPDMRWILLLEAAAITAAIDNAHKLRTRFTFLQPTNENVLSILFRCDDLHPLPENGVKFNHRSVGITRPMLCNGADESHDVFPLCSGYPDQLPRSSTHTSDNVACSSINYKGWRILRFQKRVGSGNQCYKRVQNAMYNWDFVSRDGKKSIGILSPKKPVHLANVKQTQSTTVPRKGLLGTFSEIPLFKPLFVVNPIHAVYEMRDCRRTIPNNIVSSASYATLDGHLLAGEERVSVILRGNDAVDVEIVSFSRSAPSINGRIVWPFIGRMQKQFFLKEMEHLSRIATCK</sequence>
<feature type="signal peptide" evidence="1">
    <location>
        <begin position="1"/>
        <end position="18"/>
    </location>
</feature>
<feature type="domain" description="DUF1990" evidence="2">
    <location>
        <begin position="111"/>
        <end position="274"/>
    </location>
</feature>
<dbReference type="Pfam" id="PF09348">
    <property type="entry name" value="DUF1990"/>
    <property type="match status" value="1"/>
</dbReference>
<keyword evidence="1" id="KW-0732">Signal</keyword>
<keyword evidence="4" id="KW-1185">Reference proteome</keyword>
<protein>
    <recommendedName>
        <fullName evidence="2">DUF1990 domain-containing protein</fullName>
    </recommendedName>
</protein>
<dbReference type="AlphaFoldDB" id="A0AAD8YBC3"/>
<gene>
    <name evidence="3" type="ORF">QTG54_005940</name>
</gene>
<evidence type="ECO:0000256" key="1">
    <source>
        <dbReference type="SAM" id="SignalP"/>
    </source>
</evidence>
<dbReference type="PANTHER" id="PTHR34202:SF1">
    <property type="entry name" value="UPF0548 PROTEIN"/>
    <property type="match status" value="1"/>
</dbReference>
<name>A0AAD8YBC3_9STRA</name>
<feature type="chain" id="PRO_5041992455" description="DUF1990 domain-containing protein" evidence="1">
    <location>
        <begin position="19"/>
        <end position="288"/>
    </location>
</feature>
<proteinExistence type="predicted"/>
<reference evidence="3" key="1">
    <citation type="submission" date="2023-06" db="EMBL/GenBank/DDBJ databases">
        <title>Survivors Of The Sea: Transcriptome response of Skeletonema marinoi to long-term dormancy.</title>
        <authorList>
            <person name="Pinder M.I.M."/>
            <person name="Kourtchenko O."/>
            <person name="Robertson E.K."/>
            <person name="Larsson T."/>
            <person name="Maumus F."/>
            <person name="Osuna-Cruz C.M."/>
            <person name="Vancaester E."/>
            <person name="Stenow R."/>
            <person name="Vandepoele K."/>
            <person name="Ploug H."/>
            <person name="Bruchert V."/>
            <person name="Godhe A."/>
            <person name="Topel M."/>
        </authorList>
    </citation>
    <scope>NUCLEOTIDE SEQUENCE</scope>
    <source>
        <strain evidence="3">R05AC</strain>
    </source>
</reference>
<dbReference type="EMBL" id="JATAAI010000009">
    <property type="protein sequence ID" value="KAK1743319.1"/>
    <property type="molecule type" value="Genomic_DNA"/>
</dbReference>
<accession>A0AAD8YBC3</accession>
<evidence type="ECO:0000313" key="3">
    <source>
        <dbReference type="EMBL" id="KAK1743319.1"/>
    </source>
</evidence>
<comment type="caution">
    <text evidence="3">The sequence shown here is derived from an EMBL/GenBank/DDBJ whole genome shotgun (WGS) entry which is preliminary data.</text>
</comment>
<dbReference type="PANTHER" id="PTHR34202">
    <property type="entry name" value="UPF0548 PROTEIN"/>
    <property type="match status" value="1"/>
</dbReference>
<evidence type="ECO:0000313" key="4">
    <source>
        <dbReference type="Proteomes" id="UP001224775"/>
    </source>
</evidence>